<evidence type="ECO:0000313" key="9">
    <source>
        <dbReference type="Proteomes" id="UP001274896"/>
    </source>
</evidence>
<dbReference type="Pfam" id="PF24456">
    <property type="entry name" value="RHD_RETREG1-3"/>
    <property type="match status" value="1"/>
</dbReference>
<evidence type="ECO:0000259" key="7">
    <source>
        <dbReference type="Pfam" id="PF24456"/>
    </source>
</evidence>
<feature type="compositionally biased region" description="Low complexity" evidence="5">
    <location>
        <begin position="10"/>
        <end position="25"/>
    </location>
</feature>
<evidence type="ECO:0000256" key="1">
    <source>
        <dbReference type="ARBA" id="ARBA00004141"/>
    </source>
</evidence>
<comment type="subcellular location">
    <subcellularLocation>
        <location evidence="1">Membrane</location>
        <topology evidence="1">Multi-pass membrane protein</topology>
    </subcellularLocation>
</comment>
<feature type="region of interest" description="Disordered" evidence="5">
    <location>
        <begin position="394"/>
        <end position="413"/>
    </location>
</feature>
<reference evidence="8" key="1">
    <citation type="submission" date="2023-06" db="EMBL/GenBank/DDBJ databases">
        <title>Male Hemibagrus guttatus genome.</title>
        <authorList>
            <person name="Bian C."/>
        </authorList>
    </citation>
    <scope>NUCLEOTIDE SEQUENCE</scope>
    <source>
        <strain evidence="8">Male_cb2023</strain>
        <tissue evidence="8">Muscle</tissue>
    </source>
</reference>
<organism evidence="8 9">
    <name type="scientific">Hemibagrus guttatus</name>
    <dbReference type="NCBI Taxonomy" id="175788"/>
    <lineage>
        <taxon>Eukaryota</taxon>
        <taxon>Metazoa</taxon>
        <taxon>Chordata</taxon>
        <taxon>Craniata</taxon>
        <taxon>Vertebrata</taxon>
        <taxon>Euteleostomi</taxon>
        <taxon>Actinopterygii</taxon>
        <taxon>Neopterygii</taxon>
        <taxon>Teleostei</taxon>
        <taxon>Ostariophysi</taxon>
        <taxon>Siluriformes</taxon>
        <taxon>Bagridae</taxon>
        <taxon>Hemibagrus</taxon>
    </lineage>
</organism>
<keyword evidence="9" id="KW-1185">Reference proteome</keyword>
<feature type="domain" description="RETREG1-3/ARL6IP-like N-terminal reticulon-homology" evidence="7">
    <location>
        <begin position="58"/>
        <end position="240"/>
    </location>
</feature>
<dbReference type="Proteomes" id="UP001274896">
    <property type="component" value="Unassembled WGS sequence"/>
</dbReference>
<accession>A0AAE0ULU6</accession>
<dbReference type="GO" id="GO:0005783">
    <property type="term" value="C:endoplasmic reticulum"/>
    <property type="evidence" value="ECO:0007669"/>
    <property type="project" value="UniProtKB-ARBA"/>
</dbReference>
<dbReference type="AlphaFoldDB" id="A0AAE0ULU6"/>
<evidence type="ECO:0000256" key="4">
    <source>
        <dbReference type="ARBA" id="ARBA00023136"/>
    </source>
</evidence>
<sequence>MASGEEAARPSIPSSSSSSSSSCSPVGLEALFPAACSDRSDSPELLRLRRRLQRWLAPHERAVLCAQRLLVWERPVHSAVAALALNTAFWLLSSTSLRPLFLIAASLLTFTLLDRWKDKLPQIAALHAEAPGIERESMSVHPRLLSVAELSHHLAESYLTCSLYVQEMLQYKCLNHGKFCVMTCSGCVLLAVVGHYIPGIMISYIILLSVLLWPLVVYHELIQKMYTGLEPILMKLDYSMKGDTQHRKHDKRKVKKEPEEGDEPRAETESESEEELSCFAPTVDVKTTALAMAITDSELSDEEASILESGGFSVSRATTPQLTDVSEDLDQQSVHSEPEESFSKDLPEFPSVEEFPSIESGLFHFPMGSPEESQSPASLLIQHLASPLHFVNTHFNGQGQGRGAASEPESSPRTLEALSEEIVSTAISTVVQNTLSALLSSSEAAEAPDVAEFLPTEMLPCPTESPLEEGDRTGEDTTLVPPEDEDFELLDQSELEHMDDGLGLGSDGQVTPTDALPSDRQPHES</sequence>
<feature type="region of interest" description="Disordered" evidence="5">
    <location>
        <begin position="325"/>
        <end position="347"/>
    </location>
</feature>
<dbReference type="PANTHER" id="PTHR20952">
    <property type="entry name" value="ADP-RIBOSYLATION-LIKE FACTOR 6-INTERACTING PROTEIN"/>
    <property type="match status" value="1"/>
</dbReference>
<evidence type="ECO:0000256" key="6">
    <source>
        <dbReference type="SAM" id="Phobius"/>
    </source>
</evidence>
<feature type="transmembrane region" description="Helical" evidence="6">
    <location>
        <begin position="179"/>
        <end position="197"/>
    </location>
</feature>
<feature type="region of interest" description="Disordered" evidence="5">
    <location>
        <begin position="244"/>
        <end position="278"/>
    </location>
</feature>
<name>A0AAE0ULU6_9TELE</name>
<evidence type="ECO:0000256" key="3">
    <source>
        <dbReference type="ARBA" id="ARBA00022989"/>
    </source>
</evidence>
<gene>
    <name evidence="8" type="ORF">QTP70_027840</name>
</gene>
<feature type="compositionally biased region" description="Acidic residues" evidence="5">
    <location>
        <begin position="482"/>
        <end position="493"/>
    </location>
</feature>
<comment type="caution">
    <text evidence="8">The sequence shown here is derived from an EMBL/GenBank/DDBJ whole genome shotgun (WGS) entry which is preliminary data.</text>
</comment>
<evidence type="ECO:0000313" key="8">
    <source>
        <dbReference type="EMBL" id="KAK3510990.1"/>
    </source>
</evidence>
<keyword evidence="2 6" id="KW-0812">Transmembrane</keyword>
<dbReference type="InterPro" id="IPR057282">
    <property type="entry name" value="RETREG1-3-like_RHD"/>
</dbReference>
<feature type="region of interest" description="Disordered" evidence="5">
    <location>
        <begin position="1"/>
        <end position="25"/>
    </location>
</feature>
<dbReference type="GO" id="GO:0016020">
    <property type="term" value="C:membrane"/>
    <property type="evidence" value="ECO:0007669"/>
    <property type="project" value="UniProtKB-SubCell"/>
</dbReference>
<keyword evidence="3 6" id="KW-1133">Transmembrane helix</keyword>
<dbReference type="EMBL" id="JAUCMX010000025">
    <property type="protein sequence ID" value="KAK3510990.1"/>
    <property type="molecule type" value="Genomic_DNA"/>
</dbReference>
<feature type="region of interest" description="Disordered" evidence="5">
    <location>
        <begin position="457"/>
        <end position="525"/>
    </location>
</feature>
<evidence type="ECO:0000256" key="5">
    <source>
        <dbReference type="SAM" id="MobiDB-lite"/>
    </source>
</evidence>
<feature type="compositionally biased region" description="Basic and acidic residues" evidence="5">
    <location>
        <begin position="336"/>
        <end position="347"/>
    </location>
</feature>
<proteinExistence type="predicted"/>
<protein>
    <recommendedName>
        <fullName evidence="7">RETREG1-3/ARL6IP-like N-terminal reticulon-homology domain-containing protein</fullName>
    </recommendedName>
</protein>
<keyword evidence="4 6" id="KW-0472">Membrane</keyword>
<evidence type="ECO:0000256" key="2">
    <source>
        <dbReference type="ARBA" id="ARBA00022692"/>
    </source>
</evidence>
<dbReference type="InterPro" id="IPR052114">
    <property type="entry name" value="ER_autophagy_membrane_reg"/>
</dbReference>
<feature type="compositionally biased region" description="Basic residues" evidence="5">
    <location>
        <begin position="246"/>
        <end position="255"/>
    </location>
</feature>
<dbReference type="PANTHER" id="PTHR20952:SF4">
    <property type="entry name" value="RETICULOPHAGY REGULATOR 2"/>
    <property type="match status" value="1"/>
</dbReference>